<evidence type="ECO:0000313" key="3">
    <source>
        <dbReference type="EMBL" id="AHV97888.1"/>
    </source>
</evidence>
<evidence type="ECO:0000313" key="4">
    <source>
        <dbReference type="Proteomes" id="UP000019772"/>
    </source>
</evidence>
<dbReference type="CDD" id="cd20736">
    <property type="entry name" value="PoNe_Nuclease"/>
    <property type="match status" value="1"/>
</dbReference>
<protein>
    <recommendedName>
        <fullName evidence="2">UPF0102 protein PSAB_14895</fullName>
    </recommendedName>
</protein>
<evidence type="ECO:0000256" key="1">
    <source>
        <dbReference type="ARBA" id="ARBA00006738"/>
    </source>
</evidence>
<dbReference type="PANTHER" id="PTHR34039:SF1">
    <property type="entry name" value="UPF0102 PROTEIN YRAN"/>
    <property type="match status" value="1"/>
</dbReference>
<dbReference type="STRING" id="1268072.PSAB_14895"/>
<dbReference type="HOGENOM" id="CLU_115353_2_1_9"/>
<sequence length="140" mass="15763">MSDPNNKSGNSARPFHGEEIRYNRKQKGRAAEDAAVLYLSAKGCTILERNWSCRAGEVDIIAEQGGRLIFVEVRSRSGSPLQGTPEESVTARKMERVRRTARFYLHNCRQSDSPISFDVITVRLNPDLSVVSLNHIREAF</sequence>
<dbReference type="RefSeq" id="WP_025335391.1">
    <property type="nucleotide sequence ID" value="NZ_CP004078.1"/>
</dbReference>
<name>X5A0G6_9BACL</name>
<dbReference type="Gene3D" id="3.40.1350.10">
    <property type="match status" value="1"/>
</dbReference>
<dbReference type="Proteomes" id="UP000019772">
    <property type="component" value="Chromosome"/>
</dbReference>
<dbReference type="HAMAP" id="MF_00048">
    <property type="entry name" value="UPF0102"/>
    <property type="match status" value="1"/>
</dbReference>
<dbReference type="eggNOG" id="COG0792">
    <property type="taxonomic scope" value="Bacteria"/>
</dbReference>
<dbReference type="AlphaFoldDB" id="X5A0G6"/>
<dbReference type="PATRIC" id="fig|1268072.3.peg.3081"/>
<dbReference type="Pfam" id="PF02021">
    <property type="entry name" value="UPF0102"/>
    <property type="match status" value="1"/>
</dbReference>
<keyword evidence="4" id="KW-1185">Reference proteome</keyword>
<dbReference type="InterPro" id="IPR003509">
    <property type="entry name" value="UPF0102_YraN-like"/>
</dbReference>
<dbReference type="GO" id="GO:0003676">
    <property type="term" value="F:nucleic acid binding"/>
    <property type="evidence" value="ECO:0007669"/>
    <property type="project" value="InterPro"/>
</dbReference>
<reference evidence="3 4" key="1">
    <citation type="journal article" date="2014" name="PLoS Genet.">
        <title>Comparative Genomic Analysis of N2-Fixing and Non-N2-Fixing Paenibacillus spp.: Organization, Evolution and Expression of the Nitrogen Fixation Genes.</title>
        <authorList>
            <person name="Xie J.B."/>
            <person name="Du Z."/>
            <person name="Bai L."/>
            <person name="Tian C."/>
            <person name="Zhang Y."/>
            <person name="Xie J.Y."/>
            <person name="Wang T."/>
            <person name="Liu X."/>
            <person name="Chen X."/>
            <person name="Cheng Q."/>
            <person name="Chen S."/>
            <person name="Li J."/>
        </authorList>
    </citation>
    <scope>NUCLEOTIDE SEQUENCE [LARGE SCALE GENOMIC DNA]</scope>
    <source>
        <strain evidence="3 4">T27</strain>
    </source>
</reference>
<dbReference type="NCBIfam" id="NF009150">
    <property type="entry name" value="PRK12497.1-3"/>
    <property type="match status" value="1"/>
</dbReference>
<dbReference type="NCBIfam" id="NF009154">
    <property type="entry name" value="PRK12497.3-3"/>
    <property type="match status" value="1"/>
</dbReference>
<evidence type="ECO:0000256" key="2">
    <source>
        <dbReference type="HAMAP-Rule" id="MF_00048"/>
    </source>
</evidence>
<proteinExistence type="inferred from homology"/>
<dbReference type="NCBIfam" id="TIGR00252">
    <property type="entry name" value="YraN family protein"/>
    <property type="match status" value="1"/>
</dbReference>
<comment type="similarity">
    <text evidence="1 2">Belongs to the UPF0102 family.</text>
</comment>
<dbReference type="OrthoDB" id="9802516at2"/>
<organism evidence="3 4">
    <name type="scientific">Paenibacillus sabinae T27</name>
    <dbReference type="NCBI Taxonomy" id="1268072"/>
    <lineage>
        <taxon>Bacteria</taxon>
        <taxon>Bacillati</taxon>
        <taxon>Bacillota</taxon>
        <taxon>Bacilli</taxon>
        <taxon>Bacillales</taxon>
        <taxon>Paenibacillaceae</taxon>
        <taxon>Paenibacillus</taxon>
    </lineage>
</organism>
<dbReference type="KEGG" id="psab:PSAB_14895"/>
<gene>
    <name evidence="3" type="ORF">PSAB_14895</name>
</gene>
<dbReference type="PANTHER" id="PTHR34039">
    <property type="entry name" value="UPF0102 PROTEIN YRAN"/>
    <property type="match status" value="1"/>
</dbReference>
<dbReference type="EMBL" id="CP004078">
    <property type="protein sequence ID" value="AHV97888.1"/>
    <property type="molecule type" value="Genomic_DNA"/>
</dbReference>
<dbReference type="SUPFAM" id="SSF52980">
    <property type="entry name" value="Restriction endonuclease-like"/>
    <property type="match status" value="1"/>
</dbReference>
<dbReference type="InterPro" id="IPR011335">
    <property type="entry name" value="Restrct_endonuc-II-like"/>
</dbReference>
<accession>X5A0G6</accession>
<dbReference type="InterPro" id="IPR011856">
    <property type="entry name" value="tRNA_endonuc-like_dom_sf"/>
</dbReference>